<protein>
    <submittedName>
        <fullName evidence="1">Uncharacterized protein</fullName>
    </submittedName>
</protein>
<dbReference type="RefSeq" id="WP_121365929.1">
    <property type="nucleotide sequence ID" value="NZ_RBXA01000003.1"/>
</dbReference>
<comment type="caution">
    <text evidence="1">The sequence shown here is derived from an EMBL/GenBank/DDBJ whole genome shotgun (WGS) entry which is preliminary data.</text>
</comment>
<reference evidence="1 2" key="1">
    <citation type="submission" date="2018-10" db="EMBL/GenBank/DDBJ databases">
        <title>Genomic Encyclopedia of Archaeal and Bacterial Type Strains, Phase II (KMG-II): from individual species to whole genera.</title>
        <authorList>
            <person name="Goeker M."/>
        </authorList>
    </citation>
    <scope>NUCLEOTIDE SEQUENCE [LARGE SCALE GENOMIC DNA]</scope>
    <source>
        <strain evidence="1 2">DSM 15094</strain>
    </source>
</reference>
<dbReference type="OrthoDB" id="1303783at2"/>
<dbReference type="Proteomes" id="UP000280091">
    <property type="component" value="Unassembled WGS sequence"/>
</dbReference>
<organism evidence="1 2">
    <name type="scientific">Flavobacterium limicola</name>
    <dbReference type="NCBI Taxonomy" id="180441"/>
    <lineage>
        <taxon>Bacteria</taxon>
        <taxon>Pseudomonadati</taxon>
        <taxon>Bacteroidota</taxon>
        <taxon>Flavobacteriia</taxon>
        <taxon>Flavobacteriales</taxon>
        <taxon>Flavobacteriaceae</taxon>
        <taxon>Flavobacterium</taxon>
    </lineage>
</organism>
<gene>
    <name evidence="1" type="ORF">BC952_2623</name>
</gene>
<proteinExistence type="predicted"/>
<dbReference type="AlphaFoldDB" id="A0A495S0L9"/>
<sequence length="384" mass="44823">MSSYLQFNRELHVLVRFYKATLYSYEQTDYLLFKCRKEKESMAELGFTEKPPSYYKIKGPGISENQKNLFEITFVRFVSALEVYLVDQLRDVFIQTKEPFKRQNSKPEFSQAELLSMKSPADIFDKIINKETRKLSSGGFNEIIKYYKEHFQINLADISPGKKKMEEYHQRRHLLVHRLGKTDQQYRDKYNCGSSRISVDESYLANCFEDFKNFAEILNDKLKKRLQVNFSTSKTKIKPEAKSLIIVEIIKGQPNIFDSNYEFWAGDQLCMFTNILDNRINESDKKFKIAISGSAAQISSYGTILKKEVDRGKIRVEYLSAKENSVIPTPKKRLDYKTILLIKERLPEQPWQTGIHKIIAEELGLSNKIVTNTINYLIKNGQID</sequence>
<keyword evidence="2" id="KW-1185">Reference proteome</keyword>
<dbReference type="EMBL" id="RBXA01000003">
    <property type="protein sequence ID" value="RKS92708.1"/>
    <property type="molecule type" value="Genomic_DNA"/>
</dbReference>
<name>A0A495S0L9_9FLAO</name>
<accession>A0A495S0L9</accession>
<evidence type="ECO:0000313" key="2">
    <source>
        <dbReference type="Proteomes" id="UP000280091"/>
    </source>
</evidence>
<evidence type="ECO:0000313" key="1">
    <source>
        <dbReference type="EMBL" id="RKS92708.1"/>
    </source>
</evidence>